<evidence type="ECO:0000313" key="2">
    <source>
        <dbReference type="EMBL" id="CAK0797689.1"/>
    </source>
</evidence>
<gene>
    <name evidence="2" type="ORF">PCOR1329_LOCUS6700</name>
</gene>
<reference evidence="2" key="1">
    <citation type="submission" date="2023-10" db="EMBL/GenBank/DDBJ databases">
        <authorList>
            <person name="Chen Y."/>
            <person name="Shah S."/>
            <person name="Dougan E. K."/>
            <person name="Thang M."/>
            <person name="Chan C."/>
        </authorList>
    </citation>
    <scope>NUCLEOTIDE SEQUENCE [LARGE SCALE GENOMIC DNA]</scope>
</reference>
<keyword evidence="1" id="KW-1133">Transmembrane helix</keyword>
<protein>
    <submittedName>
        <fullName evidence="2">Uncharacterized protein</fullName>
    </submittedName>
</protein>
<keyword evidence="1" id="KW-0812">Transmembrane</keyword>
<name>A0ABN9PZY2_9DINO</name>
<evidence type="ECO:0000313" key="3">
    <source>
        <dbReference type="Proteomes" id="UP001189429"/>
    </source>
</evidence>
<feature type="transmembrane region" description="Helical" evidence="1">
    <location>
        <begin position="120"/>
        <end position="142"/>
    </location>
</feature>
<dbReference type="EMBL" id="CAUYUJ010001793">
    <property type="protein sequence ID" value="CAK0797689.1"/>
    <property type="molecule type" value="Genomic_DNA"/>
</dbReference>
<sequence>MWLVRRWSGDWPEMCYMMALKMFKAVERPCKDCDCRDETMFDFDGTTFHNTKFVRNTHEIIDSEWRKQLVPVAISTQIEKDTLINSMQYFKIWPYGYRVTRAVRIGNVELQRMDKVLCNYALLDIGAMISIPVPCILMFLQACEDVWSHGLLDAVERRRRA</sequence>
<evidence type="ECO:0000256" key="1">
    <source>
        <dbReference type="SAM" id="Phobius"/>
    </source>
</evidence>
<dbReference type="Proteomes" id="UP001189429">
    <property type="component" value="Unassembled WGS sequence"/>
</dbReference>
<comment type="caution">
    <text evidence="2">The sequence shown here is derived from an EMBL/GenBank/DDBJ whole genome shotgun (WGS) entry which is preliminary data.</text>
</comment>
<organism evidence="2 3">
    <name type="scientific">Prorocentrum cordatum</name>
    <dbReference type="NCBI Taxonomy" id="2364126"/>
    <lineage>
        <taxon>Eukaryota</taxon>
        <taxon>Sar</taxon>
        <taxon>Alveolata</taxon>
        <taxon>Dinophyceae</taxon>
        <taxon>Prorocentrales</taxon>
        <taxon>Prorocentraceae</taxon>
        <taxon>Prorocentrum</taxon>
    </lineage>
</organism>
<keyword evidence="1" id="KW-0472">Membrane</keyword>
<proteinExistence type="predicted"/>
<keyword evidence="3" id="KW-1185">Reference proteome</keyword>
<accession>A0ABN9PZY2</accession>